<sequence length="299" mass="35032">MLILAKKYGRLCNRLFNAVHILAFAIEHKHTFVNPAFYDYAEHFEATAHDPWCRYPEKPQGAQPSRFRRLVQYRLVNYAANLCLQLSRFTGLERICGITSLRPGNKRTNPQIDLSALKLDLSDPRRIVMLQGWNLRAFDLVIKHGAEIREYFRPARHYQEEVDVFLAEKRREHDLLVGVVIRHGDYRRWQEGRYFYSRETYCDLMQQMCALNPGKKVWFLICSDEEQDTAVFKEAGLSFFFRSGHMMQNLYSLAGCDYLITPPSTFGMWPSFYGRTPMYIIEDPELPLSLSESFEVCQG</sequence>
<organism evidence="1 2">
    <name type="scientific">Geomonas silvestris</name>
    <dbReference type="NCBI Taxonomy" id="2740184"/>
    <lineage>
        <taxon>Bacteria</taxon>
        <taxon>Pseudomonadati</taxon>
        <taxon>Thermodesulfobacteriota</taxon>
        <taxon>Desulfuromonadia</taxon>
        <taxon>Geobacterales</taxon>
        <taxon>Geobacteraceae</taxon>
        <taxon>Geomonas</taxon>
    </lineage>
</organism>
<dbReference type="Proteomes" id="UP000556026">
    <property type="component" value="Unassembled WGS sequence"/>
</dbReference>
<evidence type="ECO:0008006" key="3">
    <source>
        <dbReference type="Google" id="ProtNLM"/>
    </source>
</evidence>
<name>A0A6V8MPR5_9BACT</name>
<comment type="caution">
    <text evidence="1">The sequence shown here is derived from an EMBL/GenBank/DDBJ whole genome shotgun (WGS) entry which is preliminary data.</text>
</comment>
<dbReference type="RefSeq" id="WP_183356401.1">
    <property type="nucleotide sequence ID" value="NZ_BLXX01000016.1"/>
</dbReference>
<evidence type="ECO:0000313" key="2">
    <source>
        <dbReference type="Proteomes" id="UP000556026"/>
    </source>
</evidence>
<gene>
    <name evidence="1" type="ORF">GMST_39340</name>
</gene>
<proteinExistence type="predicted"/>
<dbReference type="AlphaFoldDB" id="A0A6V8MPR5"/>
<accession>A0A6V8MPR5</accession>
<keyword evidence="2" id="KW-1185">Reference proteome</keyword>
<protein>
    <recommendedName>
        <fullName evidence="3">Alpha-1,2-fucosyltransferase</fullName>
    </recommendedName>
</protein>
<evidence type="ECO:0000313" key="1">
    <source>
        <dbReference type="EMBL" id="GFO61609.1"/>
    </source>
</evidence>
<dbReference type="Gene3D" id="3.40.50.11350">
    <property type="match status" value="1"/>
</dbReference>
<dbReference type="EMBL" id="BLXX01000016">
    <property type="protein sequence ID" value="GFO61609.1"/>
    <property type="molecule type" value="Genomic_DNA"/>
</dbReference>
<reference evidence="2" key="1">
    <citation type="submission" date="2020-06" db="EMBL/GenBank/DDBJ databases">
        <title>Draft genomic sequence of Geomonas sp. Red330.</title>
        <authorList>
            <person name="Itoh H."/>
            <person name="Zhenxing X."/>
            <person name="Ushijima N."/>
            <person name="Masuda Y."/>
            <person name="Shiratori Y."/>
            <person name="Senoo K."/>
        </authorList>
    </citation>
    <scope>NUCLEOTIDE SEQUENCE [LARGE SCALE GENOMIC DNA]</scope>
    <source>
        <strain evidence="2">Red330</strain>
    </source>
</reference>